<dbReference type="RefSeq" id="WP_259372547.1">
    <property type="nucleotide sequence ID" value="NZ_QJJS01000001.1"/>
</dbReference>
<proteinExistence type="predicted"/>
<accession>A0A318H5T1</accession>
<protein>
    <submittedName>
        <fullName evidence="2">Uncharacterized protein</fullName>
    </submittedName>
</protein>
<name>A0A318H5T1_9BURK</name>
<gene>
    <name evidence="2" type="ORF">C7444_101119</name>
</gene>
<keyword evidence="3" id="KW-1185">Reference proteome</keyword>
<reference evidence="2 3" key="1">
    <citation type="submission" date="2018-05" db="EMBL/GenBank/DDBJ databases">
        <title>Genomic Encyclopedia of Type Strains, Phase IV (KMG-IV): sequencing the most valuable type-strain genomes for metagenomic binning, comparative biology and taxonomic classification.</title>
        <authorList>
            <person name="Goeker M."/>
        </authorList>
    </citation>
    <scope>NUCLEOTIDE SEQUENCE [LARGE SCALE GENOMIC DNA]</scope>
    <source>
        <strain evidence="2 3">DSM 566</strain>
    </source>
</reference>
<evidence type="ECO:0000256" key="1">
    <source>
        <dbReference type="SAM" id="MobiDB-lite"/>
    </source>
</evidence>
<feature type="compositionally biased region" description="Low complexity" evidence="1">
    <location>
        <begin position="20"/>
        <end position="44"/>
    </location>
</feature>
<comment type="caution">
    <text evidence="2">The sequence shown here is derived from an EMBL/GenBank/DDBJ whole genome shotgun (WGS) entry which is preliminary data.</text>
</comment>
<feature type="compositionally biased region" description="Basic and acidic residues" evidence="1">
    <location>
        <begin position="7"/>
        <end position="19"/>
    </location>
</feature>
<evidence type="ECO:0000313" key="3">
    <source>
        <dbReference type="Proteomes" id="UP000247811"/>
    </source>
</evidence>
<dbReference type="Proteomes" id="UP000247811">
    <property type="component" value="Unassembled WGS sequence"/>
</dbReference>
<feature type="region of interest" description="Disordered" evidence="1">
    <location>
        <begin position="1"/>
        <end position="44"/>
    </location>
</feature>
<organism evidence="2 3">
    <name type="scientific">Sphaerotilus hippei</name>
    <dbReference type="NCBI Taxonomy" id="744406"/>
    <lineage>
        <taxon>Bacteria</taxon>
        <taxon>Pseudomonadati</taxon>
        <taxon>Pseudomonadota</taxon>
        <taxon>Betaproteobacteria</taxon>
        <taxon>Burkholderiales</taxon>
        <taxon>Sphaerotilaceae</taxon>
        <taxon>Sphaerotilus</taxon>
    </lineage>
</organism>
<dbReference type="EMBL" id="QJJS01000001">
    <property type="protein sequence ID" value="PXW99290.1"/>
    <property type="molecule type" value="Genomic_DNA"/>
</dbReference>
<sequence>MSKGKNGNKEVKKPKKDPGPGKSMTPVVATPVVAAAAPVRARRK</sequence>
<dbReference type="AlphaFoldDB" id="A0A318H5T1"/>
<evidence type="ECO:0000313" key="2">
    <source>
        <dbReference type="EMBL" id="PXW99290.1"/>
    </source>
</evidence>